<dbReference type="VEuPathDB" id="FungiDB:BDBG_02844"/>
<evidence type="ECO:0000313" key="1">
    <source>
        <dbReference type="EMBL" id="OAT06670.1"/>
    </source>
</evidence>
<dbReference type="AlphaFoldDB" id="A0A179UFQ7"/>
<dbReference type="KEGG" id="bgh:BDBG_02844"/>
<keyword evidence="2" id="KW-1185">Reference proteome</keyword>
<proteinExistence type="predicted"/>
<reference evidence="2" key="1">
    <citation type="journal article" date="2015" name="PLoS Genet.">
        <title>The dynamic genome and transcriptome of the human fungal pathogen Blastomyces and close relative Emmonsia.</title>
        <authorList>
            <person name="Munoz J.F."/>
            <person name="Gauthier G.M."/>
            <person name="Desjardins C.A."/>
            <person name="Gallo J.E."/>
            <person name="Holder J."/>
            <person name="Sullivan T.D."/>
            <person name="Marty A.J."/>
            <person name="Carmen J.C."/>
            <person name="Chen Z."/>
            <person name="Ding L."/>
            <person name="Gujja S."/>
            <person name="Magrini V."/>
            <person name="Misas E."/>
            <person name="Mitreva M."/>
            <person name="Priest M."/>
            <person name="Saif S."/>
            <person name="Whiston E.A."/>
            <person name="Young S."/>
            <person name="Zeng Q."/>
            <person name="Goldman W.E."/>
            <person name="Mardis E.R."/>
            <person name="Taylor J.W."/>
            <person name="McEwen J.G."/>
            <person name="Clay O.K."/>
            <person name="Klein B.S."/>
            <person name="Cuomo C.A."/>
        </authorList>
    </citation>
    <scope>NUCLEOTIDE SEQUENCE [LARGE SCALE GENOMIC DNA]</scope>
    <source>
        <strain evidence="2">SLH14081</strain>
    </source>
</reference>
<evidence type="ECO:0000313" key="2">
    <source>
        <dbReference type="Proteomes" id="UP000002038"/>
    </source>
</evidence>
<accession>A0A179UFQ7</accession>
<dbReference type="Proteomes" id="UP000002038">
    <property type="component" value="Unassembled WGS sequence"/>
</dbReference>
<dbReference type="EMBL" id="GG657451">
    <property type="protein sequence ID" value="OAT06670.1"/>
    <property type="molecule type" value="Genomic_DNA"/>
</dbReference>
<protein>
    <submittedName>
        <fullName evidence="1">Uncharacterized protein</fullName>
    </submittedName>
</protein>
<organism evidence="1 2">
    <name type="scientific">Blastomyces gilchristii (strain SLH14081)</name>
    <name type="common">Blastomyces dermatitidis</name>
    <dbReference type="NCBI Taxonomy" id="559298"/>
    <lineage>
        <taxon>Eukaryota</taxon>
        <taxon>Fungi</taxon>
        <taxon>Dikarya</taxon>
        <taxon>Ascomycota</taxon>
        <taxon>Pezizomycotina</taxon>
        <taxon>Eurotiomycetes</taxon>
        <taxon>Eurotiomycetidae</taxon>
        <taxon>Onygenales</taxon>
        <taxon>Ajellomycetaceae</taxon>
        <taxon>Blastomyces</taxon>
    </lineage>
</organism>
<dbReference type="GeneID" id="8506093"/>
<name>A0A179UFQ7_BLAGS</name>
<gene>
    <name evidence="1" type="ORF">BDBG_02844</name>
</gene>
<dbReference type="RefSeq" id="XP_002626667.1">
    <property type="nucleotide sequence ID" value="XM_002626621.1"/>
</dbReference>
<sequence>MCALHSQDFSYLWTVLSRDSKGFGSQGCRNASLGWDWKTLEKEEPTLANPANHAHRRRSAIRSSPPTHICTNRIRMNELETPQKSVGGMKLLPSPIFRKFNVVRGIMICVTVLRPPTDISTALLFHWLVDNTSNFSGLVPKA</sequence>